<gene>
    <name evidence="1" type="ORF">PILCRDRAFT_824406</name>
</gene>
<proteinExistence type="predicted"/>
<evidence type="ECO:0000313" key="2">
    <source>
        <dbReference type="Proteomes" id="UP000054166"/>
    </source>
</evidence>
<dbReference type="AlphaFoldDB" id="A0A0C3F135"/>
<protein>
    <submittedName>
        <fullName evidence="1">Uncharacterized protein</fullName>
    </submittedName>
</protein>
<organism evidence="1 2">
    <name type="scientific">Piloderma croceum (strain F 1598)</name>
    <dbReference type="NCBI Taxonomy" id="765440"/>
    <lineage>
        <taxon>Eukaryota</taxon>
        <taxon>Fungi</taxon>
        <taxon>Dikarya</taxon>
        <taxon>Basidiomycota</taxon>
        <taxon>Agaricomycotina</taxon>
        <taxon>Agaricomycetes</taxon>
        <taxon>Agaricomycetidae</taxon>
        <taxon>Atheliales</taxon>
        <taxon>Atheliaceae</taxon>
        <taxon>Piloderma</taxon>
    </lineage>
</organism>
<name>A0A0C3F135_PILCF</name>
<keyword evidence="2" id="KW-1185">Reference proteome</keyword>
<sequence>MDDDCGPRCEVRAKKCGTGSRSVLGHWYLLEITTQSKRILITMRKLGLCKPARAC</sequence>
<evidence type="ECO:0000313" key="1">
    <source>
        <dbReference type="EMBL" id="KIM78500.1"/>
    </source>
</evidence>
<dbReference type="EMBL" id="KN833016">
    <property type="protein sequence ID" value="KIM78500.1"/>
    <property type="molecule type" value="Genomic_DNA"/>
</dbReference>
<dbReference type="HOGENOM" id="CLU_3033214_0_0_1"/>
<reference evidence="1 2" key="1">
    <citation type="submission" date="2014-04" db="EMBL/GenBank/DDBJ databases">
        <authorList>
            <consortium name="DOE Joint Genome Institute"/>
            <person name="Kuo A."/>
            <person name="Tarkka M."/>
            <person name="Buscot F."/>
            <person name="Kohler A."/>
            <person name="Nagy L.G."/>
            <person name="Floudas D."/>
            <person name="Copeland A."/>
            <person name="Barry K.W."/>
            <person name="Cichocki N."/>
            <person name="Veneault-Fourrey C."/>
            <person name="LaButti K."/>
            <person name="Lindquist E.A."/>
            <person name="Lipzen A."/>
            <person name="Lundell T."/>
            <person name="Morin E."/>
            <person name="Murat C."/>
            <person name="Sun H."/>
            <person name="Tunlid A."/>
            <person name="Henrissat B."/>
            <person name="Grigoriev I.V."/>
            <person name="Hibbett D.S."/>
            <person name="Martin F."/>
            <person name="Nordberg H.P."/>
            <person name="Cantor M.N."/>
            <person name="Hua S.X."/>
        </authorList>
    </citation>
    <scope>NUCLEOTIDE SEQUENCE [LARGE SCALE GENOMIC DNA]</scope>
    <source>
        <strain evidence="1 2">F 1598</strain>
    </source>
</reference>
<dbReference type="InParanoid" id="A0A0C3F135"/>
<dbReference type="Proteomes" id="UP000054166">
    <property type="component" value="Unassembled WGS sequence"/>
</dbReference>
<reference evidence="2" key="2">
    <citation type="submission" date="2015-01" db="EMBL/GenBank/DDBJ databases">
        <title>Evolutionary Origins and Diversification of the Mycorrhizal Mutualists.</title>
        <authorList>
            <consortium name="DOE Joint Genome Institute"/>
            <consortium name="Mycorrhizal Genomics Consortium"/>
            <person name="Kohler A."/>
            <person name="Kuo A."/>
            <person name="Nagy L.G."/>
            <person name="Floudas D."/>
            <person name="Copeland A."/>
            <person name="Barry K.W."/>
            <person name="Cichocki N."/>
            <person name="Veneault-Fourrey C."/>
            <person name="LaButti K."/>
            <person name="Lindquist E.A."/>
            <person name="Lipzen A."/>
            <person name="Lundell T."/>
            <person name="Morin E."/>
            <person name="Murat C."/>
            <person name="Riley R."/>
            <person name="Ohm R."/>
            <person name="Sun H."/>
            <person name="Tunlid A."/>
            <person name="Henrissat B."/>
            <person name="Grigoriev I.V."/>
            <person name="Hibbett D.S."/>
            <person name="Martin F."/>
        </authorList>
    </citation>
    <scope>NUCLEOTIDE SEQUENCE [LARGE SCALE GENOMIC DNA]</scope>
    <source>
        <strain evidence="2">F 1598</strain>
    </source>
</reference>
<accession>A0A0C3F135</accession>